<feature type="region of interest" description="Disordered" evidence="5">
    <location>
        <begin position="262"/>
        <end position="282"/>
    </location>
</feature>
<keyword evidence="1" id="KW-0378">Hydrolase</keyword>
<gene>
    <name evidence="8" type="ORF">CISIN_1g038982mg</name>
</gene>
<evidence type="ECO:0000313" key="8">
    <source>
        <dbReference type="EMBL" id="KDO53623.1"/>
    </source>
</evidence>
<dbReference type="SMR" id="A0A067EEV8"/>
<evidence type="ECO:0000256" key="4">
    <source>
        <dbReference type="PIRSR" id="PIRSR005604-2"/>
    </source>
</evidence>
<organism evidence="8 9">
    <name type="scientific">Citrus sinensis</name>
    <name type="common">Sweet orange</name>
    <name type="synonym">Citrus aurantium var. sinensis</name>
    <dbReference type="NCBI Taxonomy" id="2711"/>
    <lineage>
        <taxon>Eukaryota</taxon>
        <taxon>Viridiplantae</taxon>
        <taxon>Streptophyta</taxon>
        <taxon>Embryophyta</taxon>
        <taxon>Tracheophyta</taxon>
        <taxon>Spermatophyta</taxon>
        <taxon>Magnoliopsida</taxon>
        <taxon>eudicotyledons</taxon>
        <taxon>Gunneridae</taxon>
        <taxon>Pentapetalae</taxon>
        <taxon>rosids</taxon>
        <taxon>malvids</taxon>
        <taxon>Sapindales</taxon>
        <taxon>Rutaceae</taxon>
        <taxon>Aurantioideae</taxon>
        <taxon>Citrus</taxon>
    </lineage>
</organism>
<dbReference type="InterPro" id="IPR000757">
    <property type="entry name" value="Beta-glucanase-like"/>
</dbReference>
<feature type="compositionally biased region" description="Polar residues" evidence="5">
    <location>
        <begin position="263"/>
        <end position="282"/>
    </location>
</feature>
<dbReference type="GO" id="GO:0009834">
    <property type="term" value="P:plant-type secondary cell wall biogenesis"/>
    <property type="evidence" value="ECO:0000318"/>
    <property type="project" value="GO_Central"/>
</dbReference>
<sequence length="282" mass="31761">MSISSSSLLLLFSVSICCFVVTSKGDFNTDTKITWGDGRAKITEGGKALTLSIDKKLGSGFQSKKDYLFARFDVEMKLIPGNAAGLVTTFYLSSLEGSHDEVDMEFLGNVTGEPYTLHTNIYAQGEGHRERGFHLWFDPSAKFHQYSIVWNPERIIFMVDNKAVRVHENLANLGVPFPAKQPMWLIASLWNGDQWATQKGRIKANWTDAPYTAHYRNLVITKYAGNNQTLTNLDEKNIRSVQDKFMIYDYCDYGVHPLECEKQNSQANEKPKNSNSGPAPKN</sequence>
<evidence type="ECO:0000256" key="3">
    <source>
        <dbReference type="PIRSR" id="PIRSR005604-1"/>
    </source>
</evidence>
<dbReference type="PIRSF" id="PIRSF005604">
    <property type="entry name" value="XET"/>
    <property type="match status" value="1"/>
</dbReference>
<dbReference type="InterPro" id="IPR013320">
    <property type="entry name" value="ConA-like_dom_sf"/>
</dbReference>
<feature type="chain" id="PRO_5006996818" description="GH16 domain-containing protein" evidence="6">
    <location>
        <begin position="26"/>
        <end position="282"/>
    </location>
</feature>
<dbReference type="Gene3D" id="2.60.120.200">
    <property type="match status" value="1"/>
</dbReference>
<feature type="active site" description="Proton donor" evidence="3">
    <location>
        <position position="105"/>
    </location>
</feature>
<dbReference type="EMBL" id="KK785010">
    <property type="protein sequence ID" value="KDO53623.1"/>
    <property type="molecule type" value="Genomic_DNA"/>
</dbReference>
<feature type="domain" description="GH16" evidence="7">
    <location>
        <begin position="1"/>
        <end position="215"/>
    </location>
</feature>
<evidence type="ECO:0000256" key="1">
    <source>
        <dbReference type="ARBA" id="ARBA00022801"/>
    </source>
</evidence>
<keyword evidence="9" id="KW-1185">Reference proteome</keyword>
<keyword evidence="2" id="KW-0326">Glycosidase</keyword>
<dbReference type="GO" id="GO:0009505">
    <property type="term" value="C:plant-type cell wall"/>
    <property type="evidence" value="ECO:0000318"/>
    <property type="project" value="GO_Central"/>
</dbReference>
<name>A0A067EEV8_CITSI</name>
<dbReference type="InterPro" id="IPR016455">
    <property type="entry name" value="XTH"/>
</dbReference>
<accession>A0A067EEV8</accession>
<dbReference type="AlphaFoldDB" id="A0A067EEV8"/>
<dbReference type="Pfam" id="PF00722">
    <property type="entry name" value="Glyco_hydro_16"/>
    <property type="match status" value="1"/>
</dbReference>
<dbReference type="PANTHER" id="PTHR31062">
    <property type="entry name" value="XYLOGLUCAN ENDOTRANSGLUCOSYLASE/HYDROLASE PROTEIN 8-RELATED"/>
    <property type="match status" value="1"/>
</dbReference>
<dbReference type="PROSITE" id="PS51762">
    <property type="entry name" value="GH16_2"/>
    <property type="match status" value="1"/>
</dbReference>
<dbReference type="SUPFAM" id="SSF49899">
    <property type="entry name" value="Concanavalin A-like lectins/glucanases"/>
    <property type="match status" value="1"/>
</dbReference>
<dbReference type="GO" id="GO:0016762">
    <property type="term" value="F:xyloglucan:xyloglucosyl transferase activity"/>
    <property type="evidence" value="ECO:0000318"/>
    <property type="project" value="GO_Central"/>
</dbReference>
<feature type="active site" description="Nucleophile" evidence="3">
    <location>
        <position position="101"/>
    </location>
</feature>
<reference evidence="8 9" key="1">
    <citation type="submission" date="2014-04" db="EMBL/GenBank/DDBJ databases">
        <authorList>
            <consortium name="International Citrus Genome Consortium"/>
            <person name="Gmitter F."/>
            <person name="Chen C."/>
            <person name="Farmerie W."/>
            <person name="Harkins T."/>
            <person name="Desany B."/>
            <person name="Mohiuddin M."/>
            <person name="Kodira C."/>
            <person name="Borodovsky M."/>
            <person name="Lomsadze A."/>
            <person name="Burns P."/>
            <person name="Jenkins J."/>
            <person name="Prochnik S."/>
            <person name="Shu S."/>
            <person name="Chapman J."/>
            <person name="Pitluck S."/>
            <person name="Schmutz J."/>
            <person name="Rokhsar D."/>
        </authorList>
    </citation>
    <scope>NUCLEOTIDE SEQUENCE</scope>
</reference>
<dbReference type="Proteomes" id="UP000027120">
    <property type="component" value="Unassembled WGS sequence"/>
</dbReference>
<protein>
    <recommendedName>
        <fullName evidence="7">GH16 domain-containing protein</fullName>
    </recommendedName>
</protein>
<dbReference type="eggNOG" id="ENOG502QQ71">
    <property type="taxonomic scope" value="Eukaryota"/>
</dbReference>
<dbReference type="GO" id="GO:0010411">
    <property type="term" value="P:xyloglucan metabolic process"/>
    <property type="evidence" value="ECO:0000318"/>
    <property type="project" value="GO_Central"/>
</dbReference>
<dbReference type="STRING" id="2711.A0A067EEV8"/>
<evidence type="ECO:0000313" key="9">
    <source>
        <dbReference type="Proteomes" id="UP000027120"/>
    </source>
</evidence>
<feature type="signal peptide" evidence="6">
    <location>
        <begin position="1"/>
        <end position="25"/>
    </location>
</feature>
<proteinExistence type="predicted"/>
<feature type="glycosylation site" description="N-linked (GlcNAc...) asparagine" evidence="4">
    <location>
        <position position="109"/>
    </location>
</feature>
<evidence type="ECO:0000256" key="5">
    <source>
        <dbReference type="SAM" id="MobiDB-lite"/>
    </source>
</evidence>
<dbReference type="GO" id="GO:0004553">
    <property type="term" value="F:hydrolase activity, hydrolyzing O-glycosyl compounds"/>
    <property type="evidence" value="ECO:0007669"/>
    <property type="project" value="InterPro"/>
</dbReference>
<dbReference type="PaxDb" id="2711-XP_006482065.1"/>
<keyword evidence="6" id="KW-0732">Signal</keyword>
<evidence type="ECO:0000256" key="2">
    <source>
        <dbReference type="ARBA" id="ARBA00023295"/>
    </source>
</evidence>
<evidence type="ECO:0000256" key="6">
    <source>
        <dbReference type="SAM" id="SignalP"/>
    </source>
</evidence>
<dbReference type="InterPro" id="IPR044791">
    <property type="entry name" value="Beta-glucanase/XTH"/>
</dbReference>
<evidence type="ECO:0000259" key="7">
    <source>
        <dbReference type="PROSITE" id="PS51762"/>
    </source>
</evidence>